<dbReference type="Pfam" id="PF02254">
    <property type="entry name" value="TrkA_N"/>
    <property type="match status" value="1"/>
</dbReference>
<feature type="transmembrane region" description="Helical" evidence="7">
    <location>
        <begin position="375"/>
        <end position="394"/>
    </location>
</feature>
<keyword evidence="10" id="KW-1185">Reference proteome</keyword>
<dbReference type="RefSeq" id="WP_265965284.1">
    <property type="nucleotide sequence ID" value="NZ_JAPEVI010000003.1"/>
</dbReference>
<evidence type="ECO:0000256" key="1">
    <source>
        <dbReference type="ARBA" id="ARBA00004141"/>
    </source>
</evidence>
<evidence type="ECO:0000256" key="2">
    <source>
        <dbReference type="ARBA" id="ARBA00005551"/>
    </source>
</evidence>
<feature type="transmembrane region" description="Helical" evidence="7">
    <location>
        <begin position="191"/>
        <end position="213"/>
    </location>
</feature>
<dbReference type="Gene3D" id="1.20.1530.20">
    <property type="match status" value="1"/>
</dbReference>
<evidence type="ECO:0000313" key="10">
    <source>
        <dbReference type="Proteomes" id="UP001300261"/>
    </source>
</evidence>
<feature type="transmembrane region" description="Helical" evidence="7">
    <location>
        <begin position="88"/>
        <end position="110"/>
    </location>
</feature>
<feature type="transmembrane region" description="Helical" evidence="7">
    <location>
        <begin position="310"/>
        <end position="330"/>
    </location>
</feature>
<dbReference type="PANTHER" id="PTHR42751:SF1">
    <property type="entry name" value="CATION_PROTON ANTIPORTER YBAL-RELATED"/>
    <property type="match status" value="1"/>
</dbReference>
<dbReference type="InterPro" id="IPR036291">
    <property type="entry name" value="NAD(P)-bd_dom_sf"/>
</dbReference>
<feature type="transmembrane region" description="Helical" evidence="7">
    <location>
        <begin position="56"/>
        <end position="76"/>
    </location>
</feature>
<dbReference type="PROSITE" id="PS51201">
    <property type="entry name" value="RCK_N"/>
    <property type="match status" value="1"/>
</dbReference>
<dbReference type="InterPro" id="IPR003148">
    <property type="entry name" value="RCK_N"/>
</dbReference>
<feature type="transmembrane region" description="Helical" evidence="7">
    <location>
        <begin position="147"/>
        <end position="171"/>
    </location>
</feature>
<dbReference type="Proteomes" id="UP001300261">
    <property type="component" value="Unassembled WGS sequence"/>
</dbReference>
<comment type="caution">
    <text evidence="9">The sequence shown here is derived from an EMBL/GenBank/DDBJ whole genome shotgun (WGS) entry which is preliminary data.</text>
</comment>
<gene>
    <name evidence="9" type="ORF">ON753_21425</name>
</gene>
<reference evidence="9 10" key="1">
    <citation type="journal article" date="2016" name="Int. J. Syst. Evol. Microbiol.">
        <title>Labrenzia salina sp. nov., isolated from the rhizosphere of the halophyte Arthrocnemum macrostachyum.</title>
        <authorList>
            <person name="Camacho M."/>
            <person name="Redondo-Gomez S."/>
            <person name="Rodriguez-Llorente I."/>
            <person name="Rohde M."/>
            <person name="Sproer C."/>
            <person name="Schumann P."/>
            <person name="Klenk H.P."/>
            <person name="Montero-Calasanz M.D.C."/>
        </authorList>
    </citation>
    <scope>NUCLEOTIDE SEQUENCE [LARGE SCALE GENOMIC DNA]</scope>
    <source>
        <strain evidence="9 10">DSM 29163</strain>
    </source>
</reference>
<dbReference type="InterPro" id="IPR006153">
    <property type="entry name" value="Cation/H_exchanger_TM"/>
</dbReference>
<keyword evidence="5 7" id="KW-1133">Transmembrane helix</keyword>
<dbReference type="NCBIfam" id="NF007950">
    <property type="entry name" value="PRK10669.1"/>
    <property type="match status" value="1"/>
</dbReference>
<dbReference type="Pfam" id="PF00999">
    <property type="entry name" value="Na_H_Exchanger"/>
    <property type="match status" value="1"/>
</dbReference>
<evidence type="ECO:0000256" key="4">
    <source>
        <dbReference type="ARBA" id="ARBA00022692"/>
    </source>
</evidence>
<dbReference type="PANTHER" id="PTHR42751">
    <property type="entry name" value="SODIUM/HYDROGEN EXCHANGER FAMILY/TRKA DOMAIN PROTEIN"/>
    <property type="match status" value="1"/>
</dbReference>
<evidence type="ECO:0000313" key="9">
    <source>
        <dbReference type="EMBL" id="MCX2724901.1"/>
    </source>
</evidence>
<keyword evidence="3" id="KW-0813">Transport</keyword>
<feature type="transmembrane region" description="Helical" evidence="7">
    <location>
        <begin position="32"/>
        <end position="50"/>
    </location>
</feature>
<comment type="subcellular location">
    <subcellularLocation>
        <location evidence="1">Membrane</location>
        <topology evidence="1">Multi-pass membrane protein</topology>
    </subcellularLocation>
</comment>
<evidence type="ECO:0000256" key="6">
    <source>
        <dbReference type="ARBA" id="ARBA00023136"/>
    </source>
</evidence>
<proteinExistence type="inferred from homology"/>
<dbReference type="Gene3D" id="3.40.50.720">
    <property type="entry name" value="NAD(P)-binding Rossmann-like Domain"/>
    <property type="match status" value="1"/>
</dbReference>
<feature type="transmembrane region" description="Helical" evidence="7">
    <location>
        <begin position="286"/>
        <end position="304"/>
    </location>
</feature>
<evidence type="ECO:0000256" key="5">
    <source>
        <dbReference type="ARBA" id="ARBA00022989"/>
    </source>
</evidence>
<feature type="transmembrane region" description="Helical" evidence="7">
    <location>
        <begin position="256"/>
        <end position="274"/>
    </location>
</feature>
<protein>
    <submittedName>
        <fullName evidence="9">Kef family K(+) transporter</fullName>
    </submittedName>
</protein>
<dbReference type="EMBL" id="JAPEVI010000003">
    <property type="protein sequence ID" value="MCX2724901.1"/>
    <property type="molecule type" value="Genomic_DNA"/>
</dbReference>
<keyword evidence="6 7" id="KW-0472">Membrane</keyword>
<dbReference type="SUPFAM" id="SSF51735">
    <property type="entry name" value="NAD(P)-binding Rossmann-fold domains"/>
    <property type="match status" value="1"/>
</dbReference>
<name>A0ABT3R758_9HYPH</name>
<feature type="transmembrane region" description="Helical" evidence="7">
    <location>
        <begin position="351"/>
        <end position="369"/>
    </location>
</feature>
<organism evidence="9 10">
    <name type="scientific">Roseibium salinum</name>
    <dbReference type="NCBI Taxonomy" id="1604349"/>
    <lineage>
        <taxon>Bacteria</taxon>
        <taxon>Pseudomonadati</taxon>
        <taxon>Pseudomonadota</taxon>
        <taxon>Alphaproteobacteria</taxon>
        <taxon>Hyphomicrobiales</taxon>
        <taxon>Stappiaceae</taxon>
        <taxon>Roseibium</taxon>
    </lineage>
</organism>
<dbReference type="InterPro" id="IPR038770">
    <property type="entry name" value="Na+/solute_symporter_sf"/>
</dbReference>
<keyword evidence="4 7" id="KW-0812">Transmembrane</keyword>
<accession>A0ABT3R758</accession>
<evidence type="ECO:0000259" key="8">
    <source>
        <dbReference type="PROSITE" id="PS51201"/>
    </source>
</evidence>
<sequence>MPHSPLIPTIVIGLVLAFILGTLANRLRLSPLVGYLLAGVAVGPYTPGYVADQTLARDLAEIGVILLMFGIGIQVAPKELLSVRRIAIPGAVLQIFAATASGAGLAWAIGWPVESGIVFGLTLSVASTVVVTRILDERRQIDTQAGHISIGWLIVEDLVMVLAILLLPTLAEITGSAGTSAGTPVAVSLPAILTGIAITIGKAAAFVAIMLVVGQRVIPWILHYIAHTGSRELFRLGVLALALGVAYGAAELVGVSFALGAFFAGLVLSESQLSQRAAAEALPLRDAFAVLFFVSVGMLFDPTIFIREPWLVFGVVVVVTVIKPAAAFLAMHAFRYPLGVALTVAASRTQIGEFSFILAGIGVGLGLLPEEGRDLVLAGAMVSIIATPAFFLALDRAKPLYASAADAASARPPAEGPTETETFSIGETTPTDLADHTIIVGFGRVGSVICDALLHEGRKIVVVEERRALTAQLNDRKIDVICGHAPAPDVMKAANFASAQQLFIAVPDGFEAGQIATQARSANPGLQIIARAHSDEEAEHLRKYGADIAIVAERELAQAMLAHVSTKSEEIKDPHPAAQEVRS</sequence>
<evidence type="ECO:0000256" key="3">
    <source>
        <dbReference type="ARBA" id="ARBA00022448"/>
    </source>
</evidence>
<evidence type="ECO:0000256" key="7">
    <source>
        <dbReference type="SAM" id="Phobius"/>
    </source>
</evidence>
<comment type="similarity">
    <text evidence="2">Belongs to the monovalent cation:proton antiporter 2 (CPA2) transporter (TC 2.A.37) family.</text>
</comment>
<feature type="domain" description="RCK N-terminal" evidence="8">
    <location>
        <begin position="434"/>
        <end position="550"/>
    </location>
</feature>
<feature type="transmembrane region" description="Helical" evidence="7">
    <location>
        <begin position="6"/>
        <end position="25"/>
    </location>
</feature>
<feature type="transmembrane region" description="Helical" evidence="7">
    <location>
        <begin position="116"/>
        <end position="135"/>
    </location>
</feature>